<dbReference type="AlphaFoldDB" id="J3N5R7"/>
<feature type="chain" id="PRO_5003774647" description="Secreted protein" evidence="1">
    <location>
        <begin position="22"/>
        <end position="69"/>
    </location>
</feature>
<reference evidence="2" key="2">
    <citation type="submission" date="2013-04" db="UniProtKB">
        <authorList>
            <consortium name="EnsemblPlants"/>
        </authorList>
    </citation>
    <scope>IDENTIFICATION</scope>
</reference>
<proteinExistence type="predicted"/>
<sequence>SQFFAAYILSFFSLIFNFTASNSSSITTCRYLIHITKLTGFSAAIATTKRHNCVVGYTRLQHGQRTAQM</sequence>
<evidence type="ECO:0000256" key="1">
    <source>
        <dbReference type="SAM" id="SignalP"/>
    </source>
</evidence>
<dbReference type="Proteomes" id="UP000006038">
    <property type="component" value="Chromosome 11"/>
</dbReference>
<accession>J3N5R7</accession>
<name>J3N5R7_ORYBR</name>
<protein>
    <recommendedName>
        <fullName evidence="4">Secreted protein</fullName>
    </recommendedName>
</protein>
<feature type="signal peptide" evidence="1">
    <location>
        <begin position="1"/>
        <end position="21"/>
    </location>
</feature>
<dbReference type="EnsemblPlants" id="OB11G11530.1">
    <property type="protein sequence ID" value="OB11G11530.1"/>
    <property type="gene ID" value="OB11G11530"/>
</dbReference>
<keyword evidence="1" id="KW-0732">Signal</keyword>
<evidence type="ECO:0000313" key="3">
    <source>
        <dbReference type="Proteomes" id="UP000006038"/>
    </source>
</evidence>
<organism evidence="2">
    <name type="scientific">Oryza brachyantha</name>
    <name type="common">malo sina</name>
    <dbReference type="NCBI Taxonomy" id="4533"/>
    <lineage>
        <taxon>Eukaryota</taxon>
        <taxon>Viridiplantae</taxon>
        <taxon>Streptophyta</taxon>
        <taxon>Embryophyta</taxon>
        <taxon>Tracheophyta</taxon>
        <taxon>Spermatophyta</taxon>
        <taxon>Magnoliopsida</taxon>
        <taxon>Liliopsida</taxon>
        <taxon>Poales</taxon>
        <taxon>Poaceae</taxon>
        <taxon>BOP clade</taxon>
        <taxon>Oryzoideae</taxon>
        <taxon>Oryzeae</taxon>
        <taxon>Oryzinae</taxon>
        <taxon>Oryza</taxon>
    </lineage>
</organism>
<keyword evidence="3" id="KW-1185">Reference proteome</keyword>
<reference evidence="2" key="1">
    <citation type="journal article" date="2013" name="Nat. Commun.">
        <title>Whole-genome sequencing of Oryza brachyantha reveals mechanisms underlying Oryza genome evolution.</title>
        <authorList>
            <person name="Chen J."/>
            <person name="Huang Q."/>
            <person name="Gao D."/>
            <person name="Wang J."/>
            <person name="Lang Y."/>
            <person name="Liu T."/>
            <person name="Li B."/>
            <person name="Bai Z."/>
            <person name="Luis Goicoechea J."/>
            <person name="Liang C."/>
            <person name="Chen C."/>
            <person name="Zhang W."/>
            <person name="Sun S."/>
            <person name="Liao Y."/>
            <person name="Zhang X."/>
            <person name="Yang L."/>
            <person name="Song C."/>
            <person name="Wang M."/>
            <person name="Shi J."/>
            <person name="Liu G."/>
            <person name="Liu J."/>
            <person name="Zhou H."/>
            <person name="Zhou W."/>
            <person name="Yu Q."/>
            <person name="An N."/>
            <person name="Chen Y."/>
            <person name="Cai Q."/>
            <person name="Wang B."/>
            <person name="Liu B."/>
            <person name="Min J."/>
            <person name="Huang Y."/>
            <person name="Wu H."/>
            <person name="Li Z."/>
            <person name="Zhang Y."/>
            <person name="Yin Y."/>
            <person name="Song W."/>
            <person name="Jiang J."/>
            <person name="Jackson S.A."/>
            <person name="Wing R.A."/>
            <person name="Wang J."/>
            <person name="Chen M."/>
        </authorList>
    </citation>
    <scope>NUCLEOTIDE SEQUENCE [LARGE SCALE GENOMIC DNA]</scope>
    <source>
        <strain evidence="2">cv. IRGC 101232</strain>
    </source>
</reference>
<evidence type="ECO:0008006" key="4">
    <source>
        <dbReference type="Google" id="ProtNLM"/>
    </source>
</evidence>
<dbReference type="HOGENOM" id="CLU_2783405_0_0_1"/>
<dbReference type="Gramene" id="OB11G11530.1">
    <property type="protein sequence ID" value="OB11G11530.1"/>
    <property type="gene ID" value="OB11G11530"/>
</dbReference>
<evidence type="ECO:0000313" key="2">
    <source>
        <dbReference type="EnsemblPlants" id="OB11G11530.1"/>
    </source>
</evidence>